<evidence type="ECO:0000256" key="8">
    <source>
        <dbReference type="RuleBase" id="RU367142"/>
    </source>
</evidence>
<keyword evidence="6 8" id="KW-0496">Mitochondrion</keyword>
<keyword evidence="8" id="KW-0811">Translocation</keyword>
<dbReference type="EMBL" id="HBHJ01008793">
    <property type="protein sequence ID" value="CAD9674334.1"/>
    <property type="molecule type" value="Transcribed_RNA"/>
</dbReference>
<dbReference type="InterPro" id="IPR013261">
    <property type="entry name" value="Tim21"/>
</dbReference>
<keyword evidence="7 8" id="KW-0472">Membrane</keyword>
<protein>
    <recommendedName>
        <fullName evidence="8">Mitochondrial import inner membrane translocase subunit Tim21</fullName>
    </recommendedName>
</protein>
<dbReference type="AlphaFoldDB" id="A0A7S2W907"/>
<keyword evidence="8" id="KW-0653">Protein transport</keyword>
<dbReference type="Gene3D" id="3.10.450.320">
    <property type="entry name" value="Mitochondrial import inner membrane translocase subunit Tim21"/>
    <property type="match status" value="1"/>
</dbReference>
<dbReference type="GO" id="GO:0030150">
    <property type="term" value="P:protein import into mitochondrial matrix"/>
    <property type="evidence" value="ECO:0007669"/>
    <property type="project" value="UniProtKB-UniRule"/>
</dbReference>
<evidence type="ECO:0000256" key="7">
    <source>
        <dbReference type="ARBA" id="ARBA00023136"/>
    </source>
</evidence>
<dbReference type="Pfam" id="PF08294">
    <property type="entry name" value="TIM21"/>
    <property type="match status" value="1"/>
</dbReference>
<organism evidence="10">
    <name type="scientific">Rhizochromulina marina</name>
    <dbReference type="NCBI Taxonomy" id="1034831"/>
    <lineage>
        <taxon>Eukaryota</taxon>
        <taxon>Sar</taxon>
        <taxon>Stramenopiles</taxon>
        <taxon>Ochrophyta</taxon>
        <taxon>Dictyochophyceae</taxon>
        <taxon>Rhizochromulinales</taxon>
        <taxon>Rhizochromulina</taxon>
    </lineage>
</organism>
<accession>A0A7S2W907</accession>
<dbReference type="InterPro" id="IPR038552">
    <property type="entry name" value="Tim21_IMS_sf"/>
</dbReference>
<feature type="compositionally biased region" description="Polar residues" evidence="9">
    <location>
        <begin position="48"/>
        <end position="61"/>
    </location>
</feature>
<dbReference type="PANTHER" id="PTHR13032">
    <property type="entry name" value="MITOCHONDRIAL IMPORT INNER MEMBRANE TRANSLOCASE SUBUNIT TIM21"/>
    <property type="match status" value="1"/>
</dbReference>
<keyword evidence="4" id="KW-0809">Transit peptide</keyword>
<evidence type="ECO:0000256" key="1">
    <source>
        <dbReference type="ARBA" id="ARBA00004304"/>
    </source>
</evidence>
<keyword evidence="5 8" id="KW-1133">Transmembrane helix</keyword>
<evidence type="ECO:0000256" key="9">
    <source>
        <dbReference type="SAM" id="MobiDB-lite"/>
    </source>
</evidence>
<dbReference type="GO" id="GO:0005744">
    <property type="term" value="C:TIM23 mitochondrial import inner membrane translocase complex"/>
    <property type="evidence" value="ECO:0007669"/>
    <property type="project" value="UniProtKB-UniRule"/>
</dbReference>
<reference evidence="10" key="1">
    <citation type="submission" date="2021-01" db="EMBL/GenBank/DDBJ databases">
        <authorList>
            <person name="Corre E."/>
            <person name="Pelletier E."/>
            <person name="Niang G."/>
            <person name="Scheremetjew M."/>
            <person name="Finn R."/>
            <person name="Kale V."/>
            <person name="Holt S."/>
            <person name="Cochrane G."/>
            <person name="Meng A."/>
            <person name="Brown T."/>
            <person name="Cohen L."/>
        </authorList>
    </citation>
    <scope>NUCLEOTIDE SEQUENCE</scope>
    <source>
        <strain evidence="10">CCMP1243</strain>
    </source>
</reference>
<feature type="region of interest" description="Disordered" evidence="9">
    <location>
        <begin position="42"/>
        <end position="78"/>
    </location>
</feature>
<dbReference type="PANTHER" id="PTHR13032:SF6">
    <property type="entry name" value="MITOCHONDRIAL IMPORT INNER MEMBRANE TRANSLOCASE SUBUNIT TIM21"/>
    <property type="match status" value="1"/>
</dbReference>
<comment type="function">
    <text evidence="8">Essential component of the TIM23 complex, a complex that mediates the translocation of transit peptide-containing proteins across the mitochondrial inner membrane.</text>
</comment>
<evidence type="ECO:0000256" key="2">
    <source>
        <dbReference type="ARBA" id="ARBA00010867"/>
    </source>
</evidence>
<comment type="subcellular location">
    <subcellularLocation>
        <location evidence="8">Mitochondrion inner membrane</location>
        <topology evidence="8">Single-pass membrane protein</topology>
    </subcellularLocation>
    <subcellularLocation>
        <location evidence="1">Mitochondrion membrane</location>
        <topology evidence="1">Single-pass membrane protein</topology>
    </subcellularLocation>
</comment>
<comment type="subunit">
    <text evidence="8">Component of the TIM23 complex.</text>
</comment>
<proteinExistence type="inferred from homology"/>
<feature type="transmembrane region" description="Helical" evidence="8">
    <location>
        <begin position="85"/>
        <end position="109"/>
    </location>
</feature>
<keyword evidence="3 8" id="KW-0812">Transmembrane</keyword>
<evidence type="ECO:0000256" key="6">
    <source>
        <dbReference type="ARBA" id="ARBA00023128"/>
    </source>
</evidence>
<evidence type="ECO:0000256" key="5">
    <source>
        <dbReference type="ARBA" id="ARBA00022989"/>
    </source>
</evidence>
<name>A0A7S2W907_9STRA</name>
<evidence type="ECO:0000256" key="4">
    <source>
        <dbReference type="ARBA" id="ARBA00022946"/>
    </source>
</evidence>
<gene>
    <name evidence="10" type="ORF">RMAR1173_LOCUS5707</name>
</gene>
<keyword evidence="8" id="KW-0813">Transport</keyword>
<evidence type="ECO:0000256" key="3">
    <source>
        <dbReference type="ARBA" id="ARBA00022692"/>
    </source>
</evidence>
<sequence length="250" mass="27305">MMASRVLRRSGLAVRALCSVSPAVAKPRRSALAVLRAPARAPLRRNATQGKPKTSQESTAKSMAESKASPEDELMERPLTASETVSAGFTLSLLAFGTVCFGFTVYALWPTGISPNGVFDEAFAQLGKDERVLRTFGEPLKAYGHDSGGHREGRRNFVVHREEKGEDGSKRMKVRFNVKGPYSGGIVYAEASNQLNMRQGEWVYLIVQDKMTGKVITICDNRSSLALAASAKSPEEKEAMMRLLKGSDNY</sequence>
<evidence type="ECO:0000313" key="10">
    <source>
        <dbReference type="EMBL" id="CAD9674334.1"/>
    </source>
</evidence>
<comment type="similarity">
    <text evidence="2 8">Belongs to the TIM21 family.</text>
</comment>
<keyword evidence="8" id="KW-0999">Mitochondrion inner membrane</keyword>